<dbReference type="InterPro" id="IPR009097">
    <property type="entry name" value="Cyclic_Pdiesterase"/>
</dbReference>
<dbReference type="PANTHER" id="PTHR28141">
    <property type="entry name" value="2',3'-CYCLIC-NUCLEOTIDE 3'-PHOSPHODIESTERASE"/>
    <property type="match status" value="1"/>
</dbReference>
<evidence type="ECO:0000313" key="2">
    <source>
        <dbReference type="Proteomes" id="UP000013776"/>
    </source>
</evidence>
<dbReference type="VEuPathDB" id="FungiDB:TAPDE_000937"/>
<sequence length="205" mass="23092">MSGTGGSLWLVPTPGSACADELQSKIKDLSSNPEWGRGVSKPFTPHMTITSAITDYFLSSAEKVEFPGYSYIHLDEVKLAKPELRIKEIVFGDLFYKRIFIRLERTPSLLEVVSTLRSQFVGESQDALDEFMESFDPHISLAYASGFSEDEQLLEQVRASIETWAKSLALSEFQFIVLMDTRNKPKCADQDRVSDWKACPIRLAL</sequence>
<keyword evidence="2" id="KW-1185">Reference proteome</keyword>
<dbReference type="InterPro" id="IPR012386">
    <property type="entry name" value="Cyclic-nucl_3Pdiesterase"/>
</dbReference>
<dbReference type="Proteomes" id="UP000013776">
    <property type="component" value="Unassembled WGS sequence"/>
</dbReference>
<proteinExistence type="predicted"/>
<dbReference type="Pfam" id="PF07823">
    <property type="entry name" value="CPDase"/>
    <property type="match status" value="1"/>
</dbReference>
<protein>
    <submittedName>
        <fullName evidence="1">2',3'-cyclic-nucleotide 3'-phosphodiesterase</fullName>
    </submittedName>
</protein>
<reference evidence="1 2" key="1">
    <citation type="journal article" date="2013" name="MBio">
        <title>Genome sequencing of the plant pathogen Taphrina deformans, the causal agent of peach leaf curl.</title>
        <authorList>
            <person name="Cisse O.H."/>
            <person name="Almeida J.M.G.C.F."/>
            <person name="Fonseca A."/>
            <person name="Kumar A.A."/>
            <person name="Salojaervi J."/>
            <person name="Overmyer K."/>
            <person name="Hauser P.M."/>
            <person name="Pagni M."/>
        </authorList>
    </citation>
    <scope>NUCLEOTIDE SEQUENCE [LARGE SCALE GENOMIC DNA]</scope>
    <source>
        <strain evidence="2">PYCC 5710 / ATCC 11124 / CBS 356.35 / IMI 108563 / JCM 9778 / NBRC 8474</strain>
    </source>
</reference>
<comment type="caution">
    <text evidence="1">The sequence shown here is derived from an EMBL/GenBank/DDBJ whole genome shotgun (WGS) entry which is preliminary data.</text>
</comment>
<name>R4X7R1_TAPDE</name>
<dbReference type="SUPFAM" id="SSF55144">
    <property type="entry name" value="LigT-like"/>
    <property type="match status" value="1"/>
</dbReference>
<dbReference type="GO" id="GO:0004113">
    <property type="term" value="F:2',3'-cyclic-nucleotide 3'-phosphodiesterase activity"/>
    <property type="evidence" value="ECO:0007669"/>
    <property type="project" value="TreeGrafter"/>
</dbReference>
<dbReference type="EMBL" id="CAHR02000029">
    <property type="protein sequence ID" value="CCG81218.1"/>
    <property type="molecule type" value="Genomic_DNA"/>
</dbReference>
<dbReference type="OrthoDB" id="514292at2759"/>
<dbReference type="GO" id="GO:0009187">
    <property type="term" value="P:cyclic nucleotide metabolic process"/>
    <property type="evidence" value="ECO:0007669"/>
    <property type="project" value="TreeGrafter"/>
</dbReference>
<organism evidence="1 2">
    <name type="scientific">Taphrina deformans (strain PYCC 5710 / ATCC 11124 / CBS 356.35 / IMI 108563 / JCM 9778 / NBRC 8474)</name>
    <name type="common">Peach leaf curl fungus</name>
    <name type="synonym">Lalaria deformans</name>
    <dbReference type="NCBI Taxonomy" id="1097556"/>
    <lineage>
        <taxon>Eukaryota</taxon>
        <taxon>Fungi</taxon>
        <taxon>Dikarya</taxon>
        <taxon>Ascomycota</taxon>
        <taxon>Taphrinomycotina</taxon>
        <taxon>Taphrinomycetes</taxon>
        <taxon>Taphrinales</taxon>
        <taxon>Taphrinaceae</taxon>
        <taxon>Taphrina</taxon>
    </lineage>
</organism>
<accession>R4X7R1</accession>
<dbReference type="PANTHER" id="PTHR28141:SF1">
    <property type="entry name" value="2',3'-CYCLIC-NUCLEOTIDE 3'-PHOSPHODIESTERASE"/>
    <property type="match status" value="1"/>
</dbReference>
<dbReference type="AlphaFoldDB" id="R4X7R1"/>
<gene>
    <name evidence="1" type="ORF">TAPDE_000937</name>
</gene>
<dbReference type="STRING" id="1097556.R4X7R1"/>
<evidence type="ECO:0000313" key="1">
    <source>
        <dbReference type="EMBL" id="CCG81218.1"/>
    </source>
</evidence>
<dbReference type="Gene3D" id="3.90.1140.10">
    <property type="entry name" value="Cyclic phosphodiesterase"/>
    <property type="match status" value="1"/>
</dbReference>